<protein>
    <recommendedName>
        <fullName evidence="3">NADPH-dependent FMN reductase-like domain-containing protein</fullName>
    </recommendedName>
</protein>
<dbReference type="InterPro" id="IPR005025">
    <property type="entry name" value="FMN_Rdtase-like_dom"/>
</dbReference>
<comment type="caution">
    <text evidence="4">The sequence shown here is derived from an EMBL/GenBank/DDBJ whole genome shotgun (WGS) entry which is preliminary data.</text>
</comment>
<dbReference type="PANTHER" id="PTHR43278">
    <property type="entry name" value="NAD(P)H-DEPENDENT FMN-CONTAINING OXIDOREDUCTASE YWQN-RELATED"/>
    <property type="match status" value="1"/>
</dbReference>
<dbReference type="STRING" id="563192.HMPREF0179_03110"/>
<proteinExistence type="predicted"/>
<dbReference type="InterPro" id="IPR051796">
    <property type="entry name" value="ISF_SsuE-like"/>
</dbReference>
<reference evidence="4 5" key="1">
    <citation type="submission" date="2010-10" db="EMBL/GenBank/DDBJ databases">
        <authorList>
            <consortium name="The Broad Institute Genome Sequencing Platform"/>
            <person name="Ward D."/>
            <person name="Earl A."/>
            <person name="Feldgarden M."/>
            <person name="Young S.K."/>
            <person name="Gargeya S."/>
            <person name="Zeng Q."/>
            <person name="Alvarado L."/>
            <person name="Berlin A."/>
            <person name="Bochicchio J."/>
            <person name="Chapman S.B."/>
            <person name="Chen Z."/>
            <person name="Freedman E."/>
            <person name="Gellesch M."/>
            <person name="Goldberg J."/>
            <person name="Griggs A."/>
            <person name="Gujja S."/>
            <person name="Heilman E."/>
            <person name="Heiman D."/>
            <person name="Howarth C."/>
            <person name="Mehta T."/>
            <person name="Neiman D."/>
            <person name="Pearson M."/>
            <person name="Roberts A."/>
            <person name="Saif S."/>
            <person name="Shea T."/>
            <person name="Shenoy N."/>
            <person name="Sisk P."/>
            <person name="Stolte C."/>
            <person name="Sykes S."/>
            <person name="White J."/>
            <person name="Yandava C."/>
            <person name="Allen-Vercoe E."/>
            <person name="Sibley C."/>
            <person name="Ambrose C.E."/>
            <person name="Strauss J."/>
            <person name="Daigneault M."/>
            <person name="Haas B."/>
            <person name="Nusbaum C."/>
            <person name="Birren B."/>
        </authorList>
    </citation>
    <scope>NUCLEOTIDE SEQUENCE [LARGE SCALE GENOMIC DNA]</scope>
    <source>
        <strain evidence="4 5">3_1_6</strain>
    </source>
</reference>
<dbReference type="OrthoDB" id="9790975at2"/>
<evidence type="ECO:0000313" key="5">
    <source>
        <dbReference type="Proteomes" id="UP000006034"/>
    </source>
</evidence>
<dbReference type="Proteomes" id="UP000006034">
    <property type="component" value="Unassembled WGS sequence"/>
</dbReference>
<gene>
    <name evidence="4" type="ORF">HMPREF0179_03110</name>
</gene>
<organism evidence="4 5">
    <name type="scientific">Bilophila wadsworthia (strain 3_1_6)</name>
    <dbReference type="NCBI Taxonomy" id="563192"/>
    <lineage>
        <taxon>Bacteria</taxon>
        <taxon>Pseudomonadati</taxon>
        <taxon>Thermodesulfobacteriota</taxon>
        <taxon>Desulfovibrionia</taxon>
        <taxon>Desulfovibrionales</taxon>
        <taxon>Desulfovibrionaceae</taxon>
        <taxon>Bilophila</taxon>
    </lineage>
</organism>
<dbReference type="GO" id="GO:0016491">
    <property type="term" value="F:oxidoreductase activity"/>
    <property type="evidence" value="ECO:0007669"/>
    <property type="project" value="InterPro"/>
</dbReference>
<evidence type="ECO:0000259" key="3">
    <source>
        <dbReference type="Pfam" id="PF03358"/>
    </source>
</evidence>
<dbReference type="SUPFAM" id="SSF52218">
    <property type="entry name" value="Flavoproteins"/>
    <property type="match status" value="1"/>
</dbReference>
<dbReference type="AlphaFoldDB" id="E5YA90"/>
<evidence type="ECO:0000313" key="4">
    <source>
        <dbReference type="EMBL" id="EFV43091.1"/>
    </source>
</evidence>
<dbReference type="GeneID" id="78084501"/>
<dbReference type="EMBL" id="ADCP02000001">
    <property type="protein sequence ID" value="EFV43091.1"/>
    <property type="molecule type" value="Genomic_DNA"/>
</dbReference>
<evidence type="ECO:0000256" key="2">
    <source>
        <dbReference type="ARBA" id="ARBA00022643"/>
    </source>
</evidence>
<dbReference type="RefSeq" id="WP_005029556.1">
    <property type="nucleotide sequence ID" value="NZ_KE150238.1"/>
</dbReference>
<accession>E5YA90</accession>
<name>E5YA90_BILW3</name>
<dbReference type="PANTHER" id="PTHR43278:SF4">
    <property type="entry name" value="NAD(P)H-DEPENDENT FMN-CONTAINING OXIDOREDUCTASE YWQN-RELATED"/>
    <property type="match status" value="1"/>
</dbReference>
<keyword evidence="1" id="KW-0285">Flavoprotein</keyword>
<dbReference type="Gene3D" id="3.40.50.360">
    <property type="match status" value="1"/>
</dbReference>
<keyword evidence="5" id="KW-1185">Reference proteome</keyword>
<dbReference type="HOGENOM" id="CLU_050993_3_3_7"/>
<evidence type="ECO:0000256" key="1">
    <source>
        <dbReference type="ARBA" id="ARBA00022630"/>
    </source>
</evidence>
<dbReference type="Pfam" id="PF03358">
    <property type="entry name" value="FMN_red"/>
    <property type="match status" value="1"/>
</dbReference>
<dbReference type="InterPro" id="IPR029039">
    <property type="entry name" value="Flavoprotein-like_sf"/>
</dbReference>
<keyword evidence="2" id="KW-0288">FMN</keyword>
<reference evidence="4 5" key="2">
    <citation type="submission" date="2013-04" db="EMBL/GenBank/DDBJ databases">
        <title>The Genome Sequence of Bilophila wadsworthia 3_1_6.</title>
        <authorList>
            <consortium name="The Broad Institute Genomics Platform"/>
            <person name="Earl A."/>
            <person name="Ward D."/>
            <person name="Feldgarden M."/>
            <person name="Gevers D."/>
            <person name="Sibley C."/>
            <person name="Strauss J."/>
            <person name="Allen-Vercoe E."/>
            <person name="Walker B."/>
            <person name="Young S."/>
            <person name="Zeng Q."/>
            <person name="Gargeya S."/>
            <person name="Fitzgerald M."/>
            <person name="Haas B."/>
            <person name="Abouelleil A."/>
            <person name="Allen A.W."/>
            <person name="Alvarado L."/>
            <person name="Arachchi H.M."/>
            <person name="Berlin A.M."/>
            <person name="Chapman S.B."/>
            <person name="Gainer-Dewar J."/>
            <person name="Goldberg J."/>
            <person name="Griggs A."/>
            <person name="Gujja S."/>
            <person name="Hansen M."/>
            <person name="Howarth C."/>
            <person name="Imamovic A."/>
            <person name="Ireland A."/>
            <person name="Larimer J."/>
            <person name="McCowan C."/>
            <person name="Murphy C."/>
            <person name="Pearson M."/>
            <person name="Poon T.W."/>
            <person name="Priest M."/>
            <person name="Roberts A."/>
            <person name="Saif S."/>
            <person name="Shea T."/>
            <person name="Sisk P."/>
            <person name="Sykes S."/>
            <person name="Wortman J."/>
            <person name="Nusbaum C."/>
            <person name="Birren B."/>
        </authorList>
    </citation>
    <scope>NUCLEOTIDE SEQUENCE [LARGE SCALE GENOMIC DNA]</scope>
    <source>
        <strain evidence="4 5">3_1_6</strain>
    </source>
</reference>
<dbReference type="eggNOG" id="COG0655">
    <property type="taxonomic scope" value="Bacteria"/>
</dbReference>
<feature type="domain" description="NADPH-dependent FMN reductase-like" evidence="3">
    <location>
        <begin position="1"/>
        <end position="153"/>
    </location>
</feature>
<sequence length="206" mass="22247">MNVLLINGSPHKKGCTYTALSEVAGQLEKNGIGSNIVHIGSKPIRGCIACGACRETGLCVFDDDPVNECSGLLKAADGLIVGSPVYYAAPNGALCAFLDRLFYMKSGAYAYKPAAAVVSCRRGGASAAFDRLNKYFTISCMPIVSSQYWNSVHGNTPEEVRQDKEGLQIMRTLGDNMAWLLKCIEAAKGTVPYPVREPWTPTNFIR</sequence>